<evidence type="ECO:0000256" key="6">
    <source>
        <dbReference type="ARBA" id="ARBA00022839"/>
    </source>
</evidence>
<accession>A0AAD8F4Y9</accession>
<evidence type="ECO:0000259" key="9">
    <source>
        <dbReference type="SMART" id="SM00479"/>
    </source>
</evidence>
<evidence type="ECO:0000256" key="1">
    <source>
        <dbReference type="ARBA" id="ARBA00004123"/>
    </source>
</evidence>
<dbReference type="GO" id="GO:0003676">
    <property type="term" value="F:nucleic acid binding"/>
    <property type="evidence" value="ECO:0007669"/>
    <property type="project" value="InterPro"/>
</dbReference>
<keyword evidence="4" id="KW-0540">Nuclease</keyword>
<dbReference type="SMART" id="SM00479">
    <property type="entry name" value="EXOIII"/>
    <property type="match status" value="1"/>
</dbReference>
<evidence type="ECO:0000256" key="3">
    <source>
        <dbReference type="ARBA" id="ARBA00016937"/>
    </source>
</evidence>
<feature type="compositionally biased region" description="Polar residues" evidence="8">
    <location>
        <begin position="41"/>
        <end position="55"/>
    </location>
</feature>
<reference evidence="10" key="2">
    <citation type="submission" date="2023-04" db="EMBL/GenBank/DDBJ databases">
        <authorList>
            <person name="Bu L."/>
            <person name="Lu L."/>
            <person name="Laidemitt M.R."/>
            <person name="Zhang S.M."/>
            <person name="Mutuku M."/>
            <person name="Mkoji G."/>
            <person name="Steinauer M."/>
            <person name="Loker E.S."/>
        </authorList>
    </citation>
    <scope>NUCLEOTIDE SEQUENCE</scope>
    <source>
        <strain evidence="10">KasaAsao</strain>
        <tissue evidence="10">Whole Snail</tissue>
    </source>
</reference>
<dbReference type="CDD" id="cd06144">
    <property type="entry name" value="REX4_like"/>
    <property type="match status" value="1"/>
</dbReference>
<dbReference type="PANTHER" id="PTHR12801">
    <property type="entry name" value="RNA EXONUCLEASE REXO1 / RECO3 FAMILY MEMBER-RELATED"/>
    <property type="match status" value="1"/>
</dbReference>
<dbReference type="InterPro" id="IPR036397">
    <property type="entry name" value="RNaseH_sf"/>
</dbReference>
<sequence length="341" mass="38640">MKNKNTINNNLIVTLPNGCASNKTVHLSSSPVKKEREKTSQDLNISNSQQTGSQTNDEHSLQNSQKKKKRKGSKKKHDGASNWMNLCKTLSIVPSIKATVQKRPVEESTESPDPKKMKSDVWFDNVDNILLDTEKTDIDKTTKKDKLDPLVKPDSFKGLTNCVAMDCEMVGVGPSGNESILARVSIVNHFGVCLYDKFVLPREEVTDYRTFVSGVTAENLATGEEFVKVQKEVSDIIHGRILVGHAIHNDLRALFLTHPQRMIRDTSLYKPFRELFSGRLPSLKKLTAKVLGVSVQEGQHSSIQDAQATMRLYTMHRQKWEKEFKQKIRLKKKKRKNKNLK</sequence>
<dbReference type="InterPro" id="IPR013520">
    <property type="entry name" value="Ribonucl_H"/>
</dbReference>
<dbReference type="PANTHER" id="PTHR12801:SF158">
    <property type="entry name" value="RNA EXONUCLEASE 4"/>
    <property type="match status" value="1"/>
</dbReference>
<keyword evidence="7" id="KW-0539">Nucleus</keyword>
<feature type="region of interest" description="Disordered" evidence="8">
    <location>
        <begin position="99"/>
        <end position="118"/>
    </location>
</feature>
<protein>
    <recommendedName>
        <fullName evidence="3">RNA exonuclease 4</fullName>
    </recommendedName>
</protein>
<dbReference type="Proteomes" id="UP001233172">
    <property type="component" value="Unassembled WGS sequence"/>
</dbReference>
<dbReference type="GO" id="GO:0005634">
    <property type="term" value="C:nucleus"/>
    <property type="evidence" value="ECO:0007669"/>
    <property type="project" value="UniProtKB-SubCell"/>
</dbReference>
<feature type="compositionally biased region" description="Basic residues" evidence="8">
    <location>
        <begin position="65"/>
        <end position="77"/>
    </location>
</feature>
<organism evidence="10 11">
    <name type="scientific">Biomphalaria pfeifferi</name>
    <name type="common">Bloodfluke planorb</name>
    <name type="synonym">Freshwater snail</name>
    <dbReference type="NCBI Taxonomy" id="112525"/>
    <lineage>
        <taxon>Eukaryota</taxon>
        <taxon>Metazoa</taxon>
        <taxon>Spiralia</taxon>
        <taxon>Lophotrochozoa</taxon>
        <taxon>Mollusca</taxon>
        <taxon>Gastropoda</taxon>
        <taxon>Heterobranchia</taxon>
        <taxon>Euthyneura</taxon>
        <taxon>Panpulmonata</taxon>
        <taxon>Hygrophila</taxon>
        <taxon>Lymnaeoidea</taxon>
        <taxon>Planorbidae</taxon>
        <taxon>Biomphalaria</taxon>
    </lineage>
</organism>
<evidence type="ECO:0000256" key="7">
    <source>
        <dbReference type="ARBA" id="ARBA00023242"/>
    </source>
</evidence>
<dbReference type="InterPro" id="IPR047021">
    <property type="entry name" value="REXO1/3/4-like"/>
</dbReference>
<evidence type="ECO:0000256" key="2">
    <source>
        <dbReference type="ARBA" id="ARBA00010489"/>
    </source>
</evidence>
<keyword evidence="6 10" id="KW-0269">Exonuclease</keyword>
<comment type="caution">
    <text evidence="10">The sequence shown here is derived from an EMBL/GenBank/DDBJ whole genome shotgun (WGS) entry which is preliminary data.</text>
</comment>
<dbReference type="FunFam" id="3.30.420.10:FF:000007">
    <property type="entry name" value="Interferon-stimulated exonuclease gene 20"/>
    <property type="match status" value="1"/>
</dbReference>
<comment type="similarity">
    <text evidence="2">Belongs to the REXO4 family.</text>
</comment>
<evidence type="ECO:0000256" key="4">
    <source>
        <dbReference type="ARBA" id="ARBA00022722"/>
    </source>
</evidence>
<gene>
    <name evidence="10" type="ORF">Bpfe_018687</name>
</gene>
<proteinExistence type="inferred from homology"/>
<keyword evidence="11" id="KW-1185">Reference proteome</keyword>
<evidence type="ECO:0000256" key="8">
    <source>
        <dbReference type="SAM" id="MobiDB-lite"/>
    </source>
</evidence>
<dbReference type="Gene3D" id="3.30.420.10">
    <property type="entry name" value="Ribonuclease H-like superfamily/Ribonuclease H"/>
    <property type="match status" value="1"/>
</dbReference>
<dbReference type="GO" id="GO:0006364">
    <property type="term" value="P:rRNA processing"/>
    <property type="evidence" value="ECO:0007669"/>
    <property type="project" value="InterPro"/>
</dbReference>
<evidence type="ECO:0000313" key="10">
    <source>
        <dbReference type="EMBL" id="KAK0051917.1"/>
    </source>
</evidence>
<dbReference type="EMBL" id="JASAOG010000099">
    <property type="protein sequence ID" value="KAK0051917.1"/>
    <property type="molecule type" value="Genomic_DNA"/>
</dbReference>
<keyword evidence="5" id="KW-0378">Hydrolase</keyword>
<evidence type="ECO:0000313" key="11">
    <source>
        <dbReference type="Proteomes" id="UP001233172"/>
    </source>
</evidence>
<dbReference type="AlphaFoldDB" id="A0AAD8F4Y9"/>
<feature type="domain" description="Exonuclease" evidence="9">
    <location>
        <begin position="161"/>
        <end position="322"/>
    </location>
</feature>
<dbReference type="Pfam" id="PF00929">
    <property type="entry name" value="RNase_T"/>
    <property type="match status" value="1"/>
</dbReference>
<feature type="compositionally biased region" description="Polar residues" evidence="8">
    <location>
        <begin position="20"/>
        <end position="31"/>
    </location>
</feature>
<dbReference type="InterPro" id="IPR012337">
    <property type="entry name" value="RNaseH-like_sf"/>
</dbReference>
<dbReference type="GO" id="GO:0008408">
    <property type="term" value="F:3'-5' exonuclease activity"/>
    <property type="evidence" value="ECO:0007669"/>
    <property type="project" value="InterPro"/>
</dbReference>
<dbReference type="SUPFAM" id="SSF53098">
    <property type="entry name" value="Ribonuclease H-like"/>
    <property type="match status" value="1"/>
</dbReference>
<comment type="subcellular location">
    <subcellularLocation>
        <location evidence="1">Nucleus</location>
    </subcellularLocation>
</comment>
<feature type="region of interest" description="Disordered" evidence="8">
    <location>
        <begin position="20"/>
        <end position="80"/>
    </location>
</feature>
<name>A0AAD8F4Y9_BIOPF</name>
<dbReference type="InterPro" id="IPR037431">
    <property type="entry name" value="REX4_DEDDh_dom"/>
</dbReference>
<reference evidence="10" key="1">
    <citation type="journal article" date="2023" name="PLoS Negl. Trop. Dis.">
        <title>A genome sequence for Biomphalaria pfeifferi, the major vector snail for the human-infecting parasite Schistosoma mansoni.</title>
        <authorList>
            <person name="Bu L."/>
            <person name="Lu L."/>
            <person name="Laidemitt M.R."/>
            <person name="Zhang S.M."/>
            <person name="Mutuku M."/>
            <person name="Mkoji G."/>
            <person name="Steinauer M."/>
            <person name="Loker E.S."/>
        </authorList>
    </citation>
    <scope>NUCLEOTIDE SEQUENCE</scope>
    <source>
        <strain evidence="10">KasaAsao</strain>
    </source>
</reference>
<evidence type="ECO:0000256" key="5">
    <source>
        <dbReference type="ARBA" id="ARBA00022801"/>
    </source>
</evidence>